<evidence type="ECO:0000259" key="11">
    <source>
        <dbReference type="PROSITE" id="PS50975"/>
    </source>
</evidence>
<dbReference type="InterPro" id="IPR006284">
    <property type="entry name" value="Glut_synth_pro"/>
</dbReference>
<evidence type="ECO:0000313" key="12">
    <source>
        <dbReference type="EMBL" id="AKU96844.1"/>
    </source>
</evidence>
<comment type="similarity">
    <text evidence="10">Belongs to the prokaryotic GSH synthase family.</text>
</comment>
<keyword evidence="4 10" id="KW-0317">Glutathione biosynthesis</keyword>
<dbReference type="NCBIfam" id="NF003573">
    <property type="entry name" value="PRK05246.1"/>
    <property type="match status" value="1"/>
</dbReference>
<keyword evidence="7 10" id="KW-0067">ATP-binding</keyword>
<keyword evidence="5" id="KW-0479">Metal-binding</keyword>
<dbReference type="EC" id="6.3.2.3" evidence="10"/>
<evidence type="ECO:0000256" key="10">
    <source>
        <dbReference type="HAMAP-Rule" id="MF_00162"/>
    </source>
</evidence>
<dbReference type="GO" id="GO:0046872">
    <property type="term" value="F:metal ion binding"/>
    <property type="evidence" value="ECO:0007669"/>
    <property type="project" value="UniProtKB-KW"/>
</dbReference>
<comment type="catalytic activity">
    <reaction evidence="10">
        <text>gamma-L-glutamyl-L-cysteine + glycine + ATP = glutathione + ADP + phosphate + H(+)</text>
        <dbReference type="Rhea" id="RHEA:13557"/>
        <dbReference type="ChEBI" id="CHEBI:15378"/>
        <dbReference type="ChEBI" id="CHEBI:30616"/>
        <dbReference type="ChEBI" id="CHEBI:43474"/>
        <dbReference type="ChEBI" id="CHEBI:57305"/>
        <dbReference type="ChEBI" id="CHEBI:57925"/>
        <dbReference type="ChEBI" id="CHEBI:58173"/>
        <dbReference type="ChEBI" id="CHEBI:456216"/>
        <dbReference type="EC" id="6.3.2.3"/>
    </reaction>
</comment>
<evidence type="ECO:0000256" key="1">
    <source>
        <dbReference type="ARBA" id="ARBA00001936"/>
    </source>
</evidence>
<dbReference type="InterPro" id="IPR011761">
    <property type="entry name" value="ATP-grasp"/>
</dbReference>
<reference evidence="12 13" key="1">
    <citation type="submission" date="2015-08" db="EMBL/GenBank/DDBJ databases">
        <authorList>
            <person name="Babu N.S."/>
            <person name="Beckwith C.J."/>
            <person name="Beseler K.G."/>
            <person name="Brison A."/>
            <person name="Carone J.V."/>
            <person name="Caskin T.P."/>
            <person name="Diamond M."/>
            <person name="Durham M.E."/>
            <person name="Foxe J.M."/>
            <person name="Go M."/>
            <person name="Henderson B.A."/>
            <person name="Jones I.B."/>
            <person name="McGettigan J.A."/>
            <person name="Micheletti S.J."/>
            <person name="Nasrallah M.E."/>
            <person name="Ortiz D."/>
            <person name="Piller C.R."/>
            <person name="Privatt S.R."/>
            <person name="Schneider S.L."/>
            <person name="Sharp S."/>
            <person name="Smith T.C."/>
            <person name="Stanton J.D."/>
            <person name="Ullery H.E."/>
            <person name="Wilson R.J."/>
            <person name="Serrano M.G."/>
            <person name="Buck G."/>
            <person name="Lee V."/>
            <person name="Wang Y."/>
            <person name="Carvalho R."/>
            <person name="Voegtly L."/>
            <person name="Shi R."/>
            <person name="Duckworth R."/>
            <person name="Johnson A."/>
            <person name="Loviza R."/>
            <person name="Walstead R."/>
            <person name="Shah Z."/>
            <person name="Kiflezghi M."/>
            <person name="Wade K."/>
            <person name="Ball S.L."/>
            <person name="Bradley K.W."/>
            <person name="Asai D.J."/>
            <person name="Bowman C.A."/>
            <person name="Russell D.A."/>
            <person name="Pope W.H."/>
            <person name="Jacobs-Sera D."/>
            <person name="Hendrix R.W."/>
            <person name="Hatfull G.F."/>
        </authorList>
    </citation>
    <scope>NUCLEOTIDE SEQUENCE [LARGE SCALE GENOMIC DNA]</scope>
    <source>
        <strain evidence="12 13">DSM 27648</strain>
    </source>
</reference>
<proteinExistence type="inferred from homology"/>
<dbReference type="RefSeq" id="WP_146648075.1">
    <property type="nucleotide sequence ID" value="NZ_CP012333.1"/>
</dbReference>
<dbReference type="GO" id="GO:0004363">
    <property type="term" value="F:glutathione synthase activity"/>
    <property type="evidence" value="ECO:0007669"/>
    <property type="project" value="UniProtKB-UniRule"/>
</dbReference>
<dbReference type="GO" id="GO:0005737">
    <property type="term" value="C:cytoplasm"/>
    <property type="evidence" value="ECO:0007669"/>
    <property type="project" value="TreeGrafter"/>
</dbReference>
<comment type="cofactor">
    <cofactor evidence="2">
        <name>Mg(2+)</name>
        <dbReference type="ChEBI" id="CHEBI:18420"/>
    </cofactor>
</comment>
<dbReference type="KEGG" id="llu:AKJ09_03508"/>
<dbReference type="PANTHER" id="PTHR21621:SF4">
    <property type="entry name" value="GLUTATHIONE SYNTHETASE"/>
    <property type="match status" value="1"/>
</dbReference>
<dbReference type="Pfam" id="PF02951">
    <property type="entry name" value="GSH-S_N"/>
    <property type="match status" value="1"/>
</dbReference>
<keyword evidence="6 10" id="KW-0547">Nucleotide-binding</keyword>
<dbReference type="InterPro" id="IPR004215">
    <property type="entry name" value="GSHS_N"/>
</dbReference>
<evidence type="ECO:0000256" key="5">
    <source>
        <dbReference type="ARBA" id="ARBA00022723"/>
    </source>
</evidence>
<dbReference type="EMBL" id="CP012333">
    <property type="protein sequence ID" value="AKU96844.1"/>
    <property type="molecule type" value="Genomic_DNA"/>
</dbReference>
<feature type="domain" description="ATP-grasp" evidence="11">
    <location>
        <begin position="122"/>
        <end position="307"/>
    </location>
</feature>
<dbReference type="STRING" id="1391654.AKJ09_03508"/>
<organism evidence="12 13">
    <name type="scientific">Labilithrix luteola</name>
    <dbReference type="NCBI Taxonomy" id="1391654"/>
    <lineage>
        <taxon>Bacteria</taxon>
        <taxon>Pseudomonadati</taxon>
        <taxon>Myxococcota</taxon>
        <taxon>Polyangia</taxon>
        <taxon>Polyangiales</taxon>
        <taxon>Labilitrichaceae</taxon>
        <taxon>Labilithrix</taxon>
    </lineage>
</organism>
<name>A0A0K1PUN2_9BACT</name>
<dbReference type="InterPro" id="IPR016185">
    <property type="entry name" value="PreATP-grasp_dom_sf"/>
</dbReference>
<dbReference type="InterPro" id="IPR013815">
    <property type="entry name" value="ATP_grasp_subdomain_1"/>
</dbReference>
<keyword evidence="8" id="KW-0460">Magnesium</keyword>
<gene>
    <name evidence="10" type="primary">gshB</name>
    <name evidence="12" type="ORF">AKJ09_03508</name>
</gene>
<keyword evidence="9" id="KW-0464">Manganese</keyword>
<dbReference type="Proteomes" id="UP000064967">
    <property type="component" value="Chromosome"/>
</dbReference>
<dbReference type="PROSITE" id="PS50975">
    <property type="entry name" value="ATP_GRASP"/>
    <property type="match status" value="1"/>
</dbReference>
<dbReference type="PANTHER" id="PTHR21621">
    <property type="entry name" value="RIBOSOMAL PROTEIN S6 MODIFICATION PROTEIN"/>
    <property type="match status" value="1"/>
</dbReference>
<dbReference type="Pfam" id="PF02955">
    <property type="entry name" value="GSH-S_ATP"/>
    <property type="match status" value="1"/>
</dbReference>
<evidence type="ECO:0000256" key="6">
    <source>
        <dbReference type="ARBA" id="ARBA00022741"/>
    </source>
</evidence>
<dbReference type="Gene3D" id="3.30.1490.20">
    <property type="entry name" value="ATP-grasp fold, A domain"/>
    <property type="match status" value="1"/>
</dbReference>
<dbReference type="UniPathway" id="UPA00142">
    <property type="reaction ID" value="UER00210"/>
</dbReference>
<dbReference type="PATRIC" id="fig|1391654.3.peg.3552"/>
<evidence type="ECO:0000256" key="8">
    <source>
        <dbReference type="ARBA" id="ARBA00022842"/>
    </source>
</evidence>
<dbReference type="AlphaFoldDB" id="A0A0K1PUN2"/>
<dbReference type="InterPro" id="IPR004218">
    <property type="entry name" value="GSHS_ATP-bd"/>
</dbReference>
<comment type="pathway">
    <text evidence="10">Sulfur metabolism; glutathione biosynthesis; glutathione from L-cysteine and L-glutamate: step 2/2.</text>
</comment>
<protein>
    <recommendedName>
        <fullName evidence="10">Glutathione synthetase</fullName>
        <ecNumber evidence="10">6.3.2.3</ecNumber>
    </recommendedName>
    <alternativeName>
        <fullName evidence="10">GSH synthetase</fullName>
        <shortName evidence="10">GSH-S</shortName>
        <shortName evidence="10">GSHase</shortName>
    </alternativeName>
    <alternativeName>
        <fullName evidence="10">Glutathione synthase</fullName>
    </alternativeName>
</protein>
<evidence type="ECO:0000313" key="13">
    <source>
        <dbReference type="Proteomes" id="UP000064967"/>
    </source>
</evidence>
<evidence type="ECO:0000256" key="9">
    <source>
        <dbReference type="ARBA" id="ARBA00023211"/>
    </source>
</evidence>
<dbReference type="SUPFAM" id="SSF56059">
    <property type="entry name" value="Glutathione synthetase ATP-binding domain-like"/>
    <property type="match status" value="1"/>
</dbReference>
<accession>A0A0K1PUN2</accession>
<evidence type="ECO:0000256" key="7">
    <source>
        <dbReference type="ARBA" id="ARBA00022840"/>
    </source>
</evidence>
<dbReference type="Gene3D" id="3.40.50.20">
    <property type="match status" value="1"/>
</dbReference>
<dbReference type="Gene3D" id="3.30.470.20">
    <property type="entry name" value="ATP-grasp fold, B domain"/>
    <property type="match status" value="1"/>
</dbReference>
<keyword evidence="13" id="KW-1185">Reference proteome</keyword>
<dbReference type="HAMAP" id="MF_00162">
    <property type="entry name" value="GSH_S"/>
    <property type="match status" value="1"/>
</dbReference>
<dbReference type="SUPFAM" id="SSF52440">
    <property type="entry name" value="PreATP-grasp domain"/>
    <property type="match status" value="1"/>
</dbReference>
<evidence type="ECO:0000256" key="4">
    <source>
        <dbReference type="ARBA" id="ARBA00022684"/>
    </source>
</evidence>
<comment type="cofactor">
    <cofactor evidence="1">
        <name>Mn(2+)</name>
        <dbReference type="ChEBI" id="CHEBI:29035"/>
    </cofactor>
</comment>
<dbReference type="NCBIfam" id="TIGR01380">
    <property type="entry name" value="glut_syn"/>
    <property type="match status" value="1"/>
</dbReference>
<dbReference type="GO" id="GO:0005524">
    <property type="term" value="F:ATP binding"/>
    <property type="evidence" value="ECO:0007669"/>
    <property type="project" value="UniProtKB-UniRule"/>
</dbReference>
<evidence type="ECO:0000256" key="3">
    <source>
        <dbReference type="ARBA" id="ARBA00022598"/>
    </source>
</evidence>
<keyword evidence="3 10" id="KW-0436">Ligase</keyword>
<sequence>MRFVYVMDPMDRVLPDKDTTFAFLRAAQARGHEALHCEPRDLFAKGGEVFARVQHLTVSNTPPYAVFGTREEVKIADTDGVFIRKDPPFDAMYLYSTLLLELARGKTVLMNDPRGLRDSNEKLYTLHFSKWMPRTMVTSNEDQIFAFVKEVGGRGVIKPLDLAGGSGVMMLSPDDKNARAIVQLLTEEGRRLAMVQEYLPNVVKGDKRILLLDGEVLGAINRVPRSDDLRSNIHVGGSVEACEVTAEERALVADIAPRLKKDGLIFVGLDVIGGKLTEVNVTSPTGIQQLSQHVNREVADDVITWMERASTALKSAASR</sequence>
<dbReference type="OrthoDB" id="9785415at2"/>
<evidence type="ECO:0000256" key="2">
    <source>
        <dbReference type="ARBA" id="ARBA00001946"/>
    </source>
</evidence>